<dbReference type="AlphaFoldDB" id="A0A417YJJ4"/>
<keyword evidence="2" id="KW-1185">Reference proteome</keyword>
<comment type="caution">
    <text evidence="1">The sequence shown here is derived from an EMBL/GenBank/DDBJ whole genome shotgun (WGS) entry which is preliminary data.</text>
</comment>
<accession>A0A417YJJ4</accession>
<organism evidence="1 2">
    <name type="scientific">Oceanobacillus profundus</name>
    <dbReference type="NCBI Taxonomy" id="372463"/>
    <lineage>
        <taxon>Bacteria</taxon>
        <taxon>Bacillati</taxon>
        <taxon>Bacillota</taxon>
        <taxon>Bacilli</taxon>
        <taxon>Bacillales</taxon>
        <taxon>Bacillaceae</taxon>
        <taxon>Oceanobacillus</taxon>
    </lineage>
</organism>
<sequence length="21" mass="2200">MGAVGGQEDWIIGVAQELAKQ</sequence>
<dbReference type="EMBL" id="QWEH01000004">
    <property type="protein sequence ID" value="RHW33199.1"/>
    <property type="molecule type" value="Genomic_DNA"/>
</dbReference>
<dbReference type="Proteomes" id="UP000285456">
    <property type="component" value="Unassembled WGS sequence"/>
</dbReference>
<reference evidence="1 2" key="1">
    <citation type="journal article" date="2007" name="Int. J. Syst. Evol. Microbiol.">
        <title>Oceanobacillus profundus sp. nov., isolated from a deep-sea sediment core.</title>
        <authorList>
            <person name="Kim Y.G."/>
            <person name="Choi D.H."/>
            <person name="Hyun S."/>
            <person name="Cho B.C."/>
        </authorList>
    </citation>
    <scope>NUCLEOTIDE SEQUENCE [LARGE SCALE GENOMIC DNA]</scope>
    <source>
        <strain evidence="1 2">DSM 18246</strain>
    </source>
</reference>
<proteinExistence type="predicted"/>
<gene>
    <name evidence="1" type="ORF">D1B32_08670</name>
</gene>
<name>A0A417YJJ4_9BACI</name>
<protein>
    <submittedName>
        <fullName evidence="1">Uncharacterized protein</fullName>
    </submittedName>
</protein>
<evidence type="ECO:0000313" key="2">
    <source>
        <dbReference type="Proteomes" id="UP000285456"/>
    </source>
</evidence>
<evidence type="ECO:0000313" key="1">
    <source>
        <dbReference type="EMBL" id="RHW33199.1"/>
    </source>
</evidence>
<dbReference type="Gene3D" id="1.10.8.60">
    <property type="match status" value="1"/>
</dbReference>
<dbReference type="SUPFAM" id="SSF89000">
    <property type="entry name" value="post-HMGL domain-like"/>
    <property type="match status" value="1"/>
</dbReference>